<protein>
    <recommendedName>
        <fullName evidence="1">DUF6285 domain-containing protein</fullName>
    </recommendedName>
</protein>
<evidence type="ECO:0000313" key="2">
    <source>
        <dbReference type="EMBL" id="RIJ28189.1"/>
    </source>
</evidence>
<evidence type="ECO:0000313" key="3">
    <source>
        <dbReference type="Proteomes" id="UP000266385"/>
    </source>
</evidence>
<evidence type="ECO:0000259" key="1">
    <source>
        <dbReference type="Pfam" id="PF19802"/>
    </source>
</evidence>
<keyword evidence="3" id="KW-1185">Reference proteome</keyword>
<organism evidence="2 3">
    <name type="scientific">Henriciella mobilis</name>
    <dbReference type="NCBI Taxonomy" id="2305467"/>
    <lineage>
        <taxon>Bacteria</taxon>
        <taxon>Pseudomonadati</taxon>
        <taxon>Pseudomonadota</taxon>
        <taxon>Alphaproteobacteria</taxon>
        <taxon>Hyphomonadales</taxon>
        <taxon>Hyphomonadaceae</taxon>
        <taxon>Henriciella</taxon>
    </lineage>
</organism>
<proteinExistence type="predicted"/>
<dbReference type="OrthoDB" id="8854461at2"/>
<gene>
    <name evidence="2" type="ORF">D1223_12325</name>
</gene>
<feature type="domain" description="DUF6285" evidence="1">
    <location>
        <begin position="24"/>
        <end position="116"/>
    </location>
</feature>
<dbReference type="RefSeq" id="WP_119376724.1">
    <property type="nucleotide sequence ID" value="NZ_QWFX01000013.1"/>
</dbReference>
<dbReference type="InterPro" id="IPR046252">
    <property type="entry name" value="DUF6285"/>
</dbReference>
<dbReference type="Proteomes" id="UP000266385">
    <property type="component" value="Unassembled WGS sequence"/>
</dbReference>
<dbReference type="Pfam" id="PF19802">
    <property type="entry name" value="DUF6285"/>
    <property type="match status" value="1"/>
</dbReference>
<reference evidence="2 3" key="1">
    <citation type="submission" date="2018-08" db="EMBL/GenBank/DDBJ databases">
        <title>Henriciella mobilis sp. nov., isolated from seawater.</title>
        <authorList>
            <person name="Cheng H."/>
            <person name="Wu Y.-H."/>
            <person name="Xu X.-W."/>
            <person name="Guo L.-L."/>
        </authorList>
    </citation>
    <scope>NUCLEOTIDE SEQUENCE [LARGE SCALE GENOMIC DNA]</scope>
    <source>
        <strain evidence="2 3">JN25</strain>
    </source>
</reference>
<name>A0A399RF30_9PROT</name>
<dbReference type="EMBL" id="QWFX01000013">
    <property type="protein sequence ID" value="RIJ28189.1"/>
    <property type="molecule type" value="Genomic_DNA"/>
</dbReference>
<comment type="caution">
    <text evidence="2">The sequence shown here is derived from an EMBL/GenBank/DDBJ whole genome shotgun (WGS) entry which is preliminary data.</text>
</comment>
<accession>A0A399RF30</accession>
<sequence length="126" mass="14182">MHDQPSVRELVQAVKNFVDETAMPELTGRAGFHARVASNVLGTILRDIDTRFDADASEKNRLLDLLEAPADTSLSKLNEDLRQRIRAGELTIRSDDLMRHLKMTAIDQLKVDQPNYSALKKAIEEP</sequence>
<dbReference type="AlphaFoldDB" id="A0A399RF30"/>